<feature type="compositionally biased region" description="Polar residues" evidence="1">
    <location>
        <begin position="28"/>
        <end position="44"/>
    </location>
</feature>
<evidence type="ECO:0000313" key="2">
    <source>
        <dbReference type="EMBL" id="OJG45627.1"/>
    </source>
</evidence>
<dbReference type="AlphaFoldDB" id="A0A1L8TMW0"/>
<protein>
    <submittedName>
        <fullName evidence="2">Uncharacterized protein</fullName>
    </submittedName>
</protein>
<dbReference type="EMBL" id="JXKQ01000005">
    <property type="protein sequence ID" value="OJG45627.1"/>
    <property type="molecule type" value="Genomic_DNA"/>
</dbReference>
<dbReference type="Proteomes" id="UP000182077">
    <property type="component" value="Unassembled WGS sequence"/>
</dbReference>
<accession>A0A1L8TMW0</accession>
<evidence type="ECO:0000313" key="3">
    <source>
        <dbReference type="Proteomes" id="UP000182077"/>
    </source>
</evidence>
<sequence>MIISLVLLIGCVIYRYTTRKKKYDPKSYQEQLEQTDGSTVNEGS</sequence>
<comment type="caution">
    <text evidence="2">The sequence shown here is derived from an EMBL/GenBank/DDBJ whole genome shotgun (WGS) entry which is preliminary data.</text>
</comment>
<feature type="region of interest" description="Disordered" evidence="1">
    <location>
        <begin position="25"/>
        <end position="44"/>
    </location>
</feature>
<keyword evidence="3" id="KW-1185">Reference proteome</keyword>
<proteinExistence type="predicted"/>
<evidence type="ECO:0000256" key="1">
    <source>
        <dbReference type="SAM" id="MobiDB-lite"/>
    </source>
</evidence>
<gene>
    <name evidence="2" type="ORF">RV04_GL001916</name>
</gene>
<dbReference type="STRING" id="249189.RV04_GL001916"/>
<reference evidence="2 3" key="1">
    <citation type="submission" date="2014-12" db="EMBL/GenBank/DDBJ databases">
        <title>Draft genome sequences of 29 type strains of Enterococci.</title>
        <authorList>
            <person name="Zhong Z."/>
            <person name="Sun Z."/>
            <person name="Liu W."/>
            <person name="Zhang W."/>
            <person name="Zhang H."/>
        </authorList>
    </citation>
    <scope>NUCLEOTIDE SEQUENCE [LARGE SCALE GENOMIC DNA]</scope>
    <source>
        <strain evidence="2 3">DSM 17122</strain>
    </source>
</reference>
<organism evidence="2 3">
    <name type="scientific">Enterococcus hermanniensis</name>
    <dbReference type="NCBI Taxonomy" id="249189"/>
    <lineage>
        <taxon>Bacteria</taxon>
        <taxon>Bacillati</taxon>
        <taxon>Bacillota</taxon>
        <taxon>Bacilli</taxon>
        <taxon>Lactobacillales</taxon>
        <taxon>Enterococcaceae</taxon>
        <taxon>Enterococcus</taxon>
    </lineage>
</organism>
<name>A0A1L8TMW0_9ENTE</name>